<dbReference type="Proteomes" id="UP001497680">
    <property type="component" value="Unassembled WGS sequence"/>
</dbReference>
<name>A0ACC0D7H9_9PEZI</name>
<reference evidence="1 2" key="1">
    <citation type="journal article" date="2022" name="New Phytol.">
        <title>Ecological generalism drives hyperdiversity of secondary metabolite gene clusters in xylarialean endophytes.</title>
        <authorList>
            <person name="Franco M.E.E."/>
            <person name="Wisecaver J.H."/>
            <person name="Arnold A.E."/>
            <person name="Ju Y.M."/>
            <person name="Slot J.C."/>
            <person name="Ahrendt S."/>
            <person name="Moore L.P."/>
            <person name="Eastman K.E."/>
            <person name="Scott K."/>
            <person name="Konkel Z."/>
            <person name="Mondo S.J."/>
            <person name="Kuo A."/>
            <person name="Hayes R.D."/>
            <person name="Haridas S."/>
            <person name="Andreopoulos B."/>
            <person name="Riley R."/>
            <person name="LaButti K."/>
            <person name="Pangilinan J."/>
            <person name="Lipzen A."/>
            <person name="Amirebrahimi M."/>
            <person name="Yan J."/>
            <person name="Adam C."/>
            <person name="Keymanesh K."/>
            <person name="Ng V."/>
            <person name="Louie K."/>
            <person name="Northen T."/>
            <person name="Drula E."/>
            <person name="Henrissat B."/>
            <person name="Hsieh H.M."/>
            <person name="Youens-Clark K."/>
            <person name="Lutzoni F."/>
            <person name="Miadlikowska J."/>
            <person name="Eastwood D.C."/>
            <person name="Hamelin R.C."/>
            <person name="Grigoriev I.V."/>
            <person name="U'Ren J.M."/>
        </authorList>
    </citation>
    <scope>NUCLEOTIDE SEQUENCE [LARGE SCALE GENOMIC DNA]</scope>
    <source>
        <strain evidence="1 2">ER1909</strain>
    </source>
</reference>
<dbReference type="EMBL" id="MU394300">
    <property type="protein sequence ID" value="KAI6088689.1"/>
    <property type="molecule type" value="Genomic_DNA"/>
</dbReference>
<evidence type="ECO:0000313" key="2">
    <source>
        <dbReference type="Proteomes" id="UP001497680"/>
    </source>
</evidence>
<protein>
    <submittedName>
        <fullName evidence="1">Uncharacterized protein</fullName>
    </submittedName>
</protein>
<keyword evidence="2" id="KW-1185">Reference proteome</keyword>
<gene>
    <name evidence="1" type="ORF">F4821DRAFT_277124</name>
</gene>
<comment type="caution">
    <text evidence="1">The sequence shown here is derived from an EMBL/GenBank/DDBJ whole genome shotgun (WGS) entry which is preliminary data.</text>
</comment>
<evidence type="ECO:0000313" key="1">
    <source>
        <dbReference type="EMBL" id="KAI6088689.1"/>
    </source>
</evidence>
<proteinExistence type="predicted"/>
<sequence>MRQPTRLVAALAAVFLFCQTQLASAYDTALPHIWPLDPWKISNLKITVPTFGPINISLAIENPNTVSAGPEPQNNGYLPFAPSAANCSVTAERGAGPMKAECVETSQFSYGVFRVTGNNISPPNFTLAFNLEYNVTRWNSPMWKVYDAPATFEVGKNLTLGKYDNATRAWTYELRPENTPFEIPPAMTDCHGYCYIPPPTNDTR</sequence>
<accession>A0ACC0D7H9</accession>
<organism evidence="1 2">
    <name type="scientific">Hypoxylon rubiginosum</name>
    <dbReference type="NCBI Taxonomy" id="110542"/>
    <lineage>
        <taxon>Eukaryota</taxon>
        <taxon>Fungi</taxon>
        <taxon>Dikarya</taxon>
        <taxon>Ascomycota</taxon>
        <taxon>Pezizomycotina</taxon>
        <taxon>Sordariomycetes</taxon>
        <taxon>Xylariomycetidae</taxon>
        <taxon>Xylariales</taxon>
        <taxon>Hypoxylaceae</taxon>
        <taxon>Hypoxylon</taxon>
    </lineage>
</organism>